<reference evidence="1 2" key="1">
    <citation type="journal article" date="2014" name="Genome Announc.">
        <title>Draft Genome Sequences of Marine Flavobacterium Nonlabens Strains NR17, NR24, NR27, NR32, NR33, and Ara13.</title>
        <authorList>
            <person name="Nakanishi M."/>
            <person name="Meirelles P."/>
            <person name="Suzuki R."/>
            <person name="Takatani N."/>
            <person name="Mino S."/>
            <person name="Suda W."/>
            <person name="Oshima K."/>
            <person name="Hattori M."/>
            <person name="Ohkuma M."/>
            <person name="Hosokawa M."/>
            <person name="Miyashita K."/>
            <person name="Thompson F.L."/>
            <person name="Niwa A."/>
            <person name="Sawabe T."/>
            <person name="Sawabe T."/>
        </authorList>
    </citation>
    <scope>NUCLEOTIDE SEQUENCE [LARGE SCALE GENOMIC DNA]</scope>
    <source>
        <strain evidence="2">JCM19275</strain>
    </source>
</reference>
<comment type="caution">
    <text evidence="1">The sequence shown here is derived from an EMBL/GenBank/DDBJ whole genome shotgun (WGS) entry which is preliminary data.</text>
</comment>
<evidence type="ECO:0008006" key="3">
    <source>
        <dbReference type="Google" id="ProtNLM"/>
    </source>
</evidence>
<dbReference type="PROSITE" id="PS51257">
    <property type="entry name" value="PROKAR_LIPOPROTEIN"/>
    <property type="match status" value="1"/>
</dbReference>
<evidence type="ECO:0000313" key="1">
    <source>
        <dbReference type="EMBL" id="GAL76795.1"/>
    </source>
</evidence>
<evidence type="ECO:0000313" key="2">
    <source>
        <dbReference type="Proteomes" id="UP000029647"/>
    </source>
</evidence>
<protein>
    <recommendedName>
        <fullName evidence="3">Lipoprotein</fullName>
    </recommendedName>
</protein>
<sequence length="255" mass="30480">MNRLLILLFSIFLIGCCNEPKLLNNGLTKKATQITEYTIKVENDSLNNQIQDTLVITEKKYNENDQIISRHQRNLFADETMDIEFIYNNQKKIKREIVTLSNESSNFIVDYFYKDTLLLETKSESINDIFQFKQIGGYKYNSDNKLKESSLKQIYIDVETNDTITNTLEISKYNDKEFVTESKLLDFRKPERNRNTEYKYDCGILMEIKEFNSKDSLISTTEYKYEFDKFENWTKRESIENDKLNYVRTRKIEYK</sequence>
<dbReference type="Proteomes" id="UP000029647">
    <property type="component" value="Unassembled WGS sequence"/>
</dbReference>
<proteinExistence type="predicted"/>
<dbReference type="EMBL" id="BBNT01000015">
    <property type="protein sequence ID" value="GAL76795.1"/>
    <property type="molecule type" value="Genomic_DNA"/>
</dbReference>
<dbReference type="AlphaFoldDB" id="A0A090WIA1"/>
<accession>A0A090WIA1</accession>
<name>A0A090WIA1_NONUL</name>
<gene>
    <name evidence="1" type="ORF">JCM19275_2131</name>
</gene>
<organism evidence="1 2">
    <name type="scientific">Nonlabens ulvanivorans</name>
    <name type="common">Persicivirga ulvanivorans</name>
    <dbReference type="NCBI Taxonomy" id="906888"/>
    <lineage>
        <taxon>Bacteria</taxon>
        <taxon>Pseudomonadati</taxon>
        <taxon>Bacteroidota</taxon>
        <taxon>Flavobacteriia</taxon>
        <taxon>Flavobacteriales</taxon>
        <taxon>Flavobacteriaceae</taxon>
        <taxon>Nonlabens</taxon>
    </lineage>
</organism>